<feature type="compositionally biased region" description="Basic and acidic residues" evidence="1">
    <location>
        <begin position="65"/>
        <end position="94"/>
    </location>
</feature>
<evidence type="ECO:0000313" key="3">
    <source>
        <dbReference type="Proteomes" id="UP001595898"/>
    </source>
</evidence>
<proteinExistence type="predicted"/>
<name>A0ABD5PQK0_9EURY</name>
<accession>A0ABD5PQK0</accession>
<dbReference type="Proteomes" id="UP001595898">
    <property type="component" value="Unassembled WGS sequence"/>
</dbReference>
<keyword evidence="3" id="KW-1185">Reference proteome</keyword>
<protein>
    <recommendedName>
        <fullName evidence="4">Secreted protein</fullName>
    </recommendedName>
</protein>
<gene>
    <name evidence="2" type="ORF">ACFO5R_12405</name>
</gene>
<organism evidence="2 3">
    <name type="scientific">Halosolutus amylolyticus</name>
    <dbReference type="NCBI Taxonomy" id="2932267"/>
    <lineage>
        <taxon>Archaea</taxon>
        <taxon>Methanobacteriati</taxon>
        <taxon>Methanobacteriota</taxon>
        <taxon>Stenosarchaea group</taxon>
        <taxon>Halobacteria</taxon>
        <taxon>Halobacteriales</taxon>
        <taxon>Natrialbaceae</taxon>
        <taxon>Halosolutus</taxon>
    </lineage>
</organism>
<reference evidence="2 3" key="1">
    <citation type="journal article" date="2019" name="Int. J. Syst. Evol. Microbiol.">
        <title>The Global Catalogue of Microorganisms (GCM) 10K type strain sequencing project: providing services to taxonomists for standard genome sequencing and annotation.</title>
        <authorList>
            <consortium name="The Broad Institute Genomics Platform"/>
            <consortium name="The Broad Institute Genome Sequencing Center for Infectious Disease"/>
            <person name="Wu L."/>
            <person name="Ma J."/>
        </authorList>
    </citation>
    <scope>NUCLEOTIDE SEQUENCE [LARGE SCALE GENOMIC DNA]</scope>
    <source>
        <strain evidence="2 3">WLHS5</strain>
    </source>
</reference>
<evidence type="ECO:0000256" key="1">
    <source>
        <dbReference type="SAM" id="MobiDB-lite"/>
    </source>
</evidence>
<sequence length="94" mass="10183">MSAAFVFVFLLFALAIPLLLWLAIENETSDPAVVDRSEAERIAKERGGRSPSQSGGGPDASATDRTGRDDRGGDRHAESGWGHRTDRDDSDDRP</sequence>
<dbReference type="Pfam" id="PF26467">
    <property type="entry name" value="DUF8143"/>
    <property type="match status" value="1"/>
</dbReference>
<dbReference type="EMBL" id="JBHSFA010000007">
    <property type="protein sequence ID" value="MFC4542723.1"/>
    <property type="molecule type" value="Genomic_DNA"/>
</dbReference>
<comment type="caution">
    <text evidence="2">The sequence shown here is derived from an EMBL/GenBank/DDBJ whole genome shotgun (WGS) entry which is preliminary data.</text>
</comment>
<feature type="region of interest" description="Disordered" evidence="1">
    <location>
        <begin position="32"/>
        <end position="94"/>
    </location>
</feature>
<feature type="compositionally biased region" description="Basic and acidic residues" evidence="1">
    <location>
        <begin position="33"/>
        <end position="48"/>
    </location>
</feature>
<dbReference type="InterPro" id="IPR058456">
    <property type="entry name" value="DUF8143"/>
</dbReference>
<dbReference type="AlphaFoldDB" id="A0ABD5PQK0"/>
<dbReference type="RefSeq" id="WP_250140586.1">
    <property type="nucleotide sequence ID" value="NZ_JALIQP010000002.1"/>
</dbReference>
<evidence type="ECO:0008006" key="4">
    <source>
        <dbReference type="Google" id="ProtNLM"/>
    </source>
</evidence>
<evidence type="ECO:0000313" key="2">
    <source>
        <dbReference type="EMBL" id="MFC4542723.1"/>
    </source>
</evidence>